<dbReference type="EMBL" id="BIXY01000044">
    <property type="protein sequence ID" value="GCF09501.1"/>
    <property type="molecule type" value="Genomic_DNA"/>
</dbReference>
<dbReference type="GO" id="GO:0016020">
    <property type="term" value="C:membrane"/>
    <property type="evidence" value="ECO:0007669"/>
    <property type="project" value="UniProtKB-SubCell"/>
</dbReference>
<feature type="transmembrane region" description="Helical" evidence="5">
    <location>
        <begin position="6"/>
        <end position="23"/>
    </location>
</feature>
<accession>A0A5A5TD93</accession>
<evidence type="ECO:0000313" key="6">
    <source>
        <dbReference type="EMBL" id="GCF09501.1"/>
    </source>
</evidence>
<name>A0A5A5TD93_9CHLR</name>
<dbReference type="Pfam" id="PF07681">
    <property type="entry name" value="DoxX"/>
    <property type="match status" value="1"/>
</dbReference>
<evidence type="ECO:0000256" key="5">
    <source>
        <dbReference type="SAM" id="Phobius"/>
    </source>
</evidence>
<comment type="subcellular location">
    <subcellularLocation>
        <location evidence="1">Membrane</location>
        <topology evidence="1">Multi-pass membrane protein</topology>
    </subcellularLocation>
</comment>
<proteinExistence type="predicted"/>
<keyword evidence="4 5" id="KW-0472">Membrane</keyword>
<evidence type="ECO:0000256" key="2">
    <source>
        <dbReference type="ARBA" id="ARBA00022692"/>
    </source>
</evidence>
<dbReference type="AlphaFoldDB" id="A0A5A5TD93"/>
<keyword evidence="3 5" id="KW-1133">Transmembrane helix</keyword>
<keyword evidence="7" id="KW-1185">Reference proteome</keyword>
<evidence type="ECO:0000256" key="3">
    <source>
        <dbReference type="ARBA" id="ARBA00022989"/>
    </source>
</evidence>
<organism evidence="6 7">
    <name type="scientific">Dictyobacter arantiisoli</name>
    <dbReference type="NCBI Taxonomy" id="2014874"/>
    <lineage>
        <taxon>Bacteria</taxon>
        <taxon>Bacillati</taxon>
        <taxon>Chloroflexota</taxon>
        <taxon>Ktedonobacteria</taxon>
        <taxon>Ktedonobacterales</taxon>
        <taxon>Dictyobacteraceae</taxon>
        <taxon>Dictyobacter</taxon>
    </lineage>
</organism>
<evidence type="ECO:0000256" key="4">
    <source>
        <dbReference type="ARBA" id="ARBA00023136"/>
    </source>
</evidence>
<sequence length="120" mass="12626">MLKTLGRLFLGSLFIYGGAGIIMQPEYREKLVEKAGLPYPHQATILNGAVMVVAGSTLAAGLLPKLSALALVGPLAATTVVGHAFWKEQEAASRANQQTQFFKNLACIGGLLLVITGDSE</sequence>
<evidence type="ECO:0000313" key="7">
    <source>
        <dbReference type="Proteomes" id="UP000322530"/>
    </source>
</evidence>
<protein>
    <recommendedName>
        <fullName evidence="8">DoxX family protein</fullName>
    </recommendedName>
</protein>
<gene>
    <name evidence="6" type="ORF">KDI_30650</name>
</gene>
<comment type="caution">
    <text evidence="6">The sequence shown here is derived from an EMBL/GenBank/DDBJ whole genome shotgun (WGS) entry which is preliminary data.</text>
</comment>
<evidence type="ECO:0008006" key="8">
    <source>
        <dbReference type="Google" id="ProtNLM"/>
    </source>
</evidence>
<feature type="transmembrane region" description="Helical" evidence="5">
    <location>
        <begin position="44"/>
        <end position="62"/>
    </location>
</feature>
<reference evidence="6 7" key="1">
    <citation type="submission" date="2019-01" db="EMBL/GenBank/DDBJ databases">
        <title>Draft genome sequence of Dictyobacter sp. Uno17.</title>
        <authorList>
            <person name="Wang C.M."/>
            <person name="Zheng Y."/>
            <person name="Sakai Y."/>
            <person name="Abe K."/>
            <person name="Yokota A."/>
            <person name="Yabe S."/>
        </authorList>
    </citation>
    <scope>NUCLEOTIDE SEQUENCE [LARGE SCALE GENOMIC DNA]</scope>
    <source>
        <strain evidence="6 7">Uno17</strain>
    </source>
</reference>
<dbReference type="Proteomes" id="UP000322530">
    <property type="component" value="Unassembled WGS sequence"/>
</dbReference>
<dbReference type="InterPro" id="IPR032808">
    <property type="entry name" value="DoxX"/>
</dbReference>
<keyword evidence="2 5" id="KW-0812">Transmembrane</keyword>
<dbReference type="RefSeq" id="WP_172632139.1">
    <property type="nucleotide sequence ID" value="NZ_BIXY01000044.1"/>
</dbReference>
<evidence type="ECO:0000256" key="1">
    <source>
        <dbReference type="ARBA" id="ARBA00004141"/>
    </source>
</evidence>